<sequence length="400" mass="45745">MDKKKLKIYTGSSVGIDYFFFLTKTIKYAGFDVEPIFLINEVEYRKLAKSSGLKKIWLRIKMYIFYPIFLIYKGLRASKNSVFVISSNTFFAPILLRFILGFKSIKVVHMLYDLFPDALEIAGAIKSNSKVSKFIGSITYANLKKCEATVFLGKFLREHAEQRWGNSKKSSVIDISTDLSLYDNQRTSLIQSEKVIIHYGGQLGHLHDAKSIIECVKYVLKSDIQNDVEFNFYVSGAQASFLEESLKNYSVKIISAIPSSQWREDVKNFHIGLVSLSPGGASVCLPSKTYGMMAGGMSIFAICPIWSDLSRLVIDLDAGWVINNSVYDNHIELKDTNYIDRIKKERDKLEIANEFYLHLKEIINERELLEMKRLNAFNGVRVKHNIEILSEKWSEILNNV</sequence>
<accession>A0A7K0FSB9</accession>
<keyword evidence="1" id="KW-1133">Transmembrane helix</keyword>
<name>A0A7K0FSB9_9SPHI</name>
<evidence type="ECO:0008006" key="4">
    <source>
        <dbReference type="Google" id="ProtNLM"/>
    </source>
</evidence>
<feature type="transmembrane region" description="Helical" evidence="1">
    <location>
        <begin position="81"/>
        <end position="100"/>
    </location>
</feature>
<comment type="caution">
    <text evidence="2">The sequence shown here is derived from an EMBL/GenBank/DDBJ whole genome shotgun (WGS) entry which is preliminary data.</text>
</comment>
<organism evidence="2 3">
    <name type="scientific">Pedobacter puniceum</name>
    <dbReference type="NCBI Taxonomy" id="2666136"/>
    <lineage>
        <taxon>Bacteria</taxon>
        <taxon>Pseudomonadati</taxon>
        <taxon>Bacteroidota</taxon>
        <taxon>Sphingobacteriia</taxon>
        <taxon>Sphingobacteriales</taxon>
        <taxon>Sphingobacteriaceae</taxon>
        <taxon>Pedobacter</taxon>
    </lineage>
</organism>
<dbReference type="AlphaFoldDB" id="A0A7K0FSB9"/>
<evidence type="ECO:0000313" key="3">
    <source>
        <dbReference type="Proteomes" id="UP000462931"/>
    </source>
</evidence>
<reference evidence="2 3" key="1">
    <citation type="submission" date="2019-11" db="EMBL/GenBank/DDBJ databases">
        <authorList>
            <person name="Cheng Q."/>
            <person name="Yang Z."/>
        </authorList>
    </citation>
    <scope>NUCLEOTIDE SEQUENCE [LARGE SCALE GENOMIC DNA]</scope>
    <source>
        <strain evidence="2 3">HX-22-1</strain>
    </source>
</reference>
<dbReference type="Proteomes" id="UP000462931">
    <property type="component" value="Unassembled WGS sequence"/>
</dbReference>
<dbReference type="SUPFAM" id="SSF53756">
    <property type="entry name" value="UDP-Glycosyltransferase/glycogen phosphorylase"/>
    <property type="match status" value="1"/>
</dbReference>
<keyword evidence="1" id="KW-0812">Transmembrane</keyword>
<dbReference type="RefSeq" id="WP_154288732.1">
    <property type="nucleotide sequence ID" value="NZ_WKJI01000006.1"/>
</dbReference>
<gene>
    <name evidence="2" type="ORF">GJJ64_15820</name>
</gene>
<evidence type="ECO:0000256" key="1">
    <source>
        <dbReference type="SAM" id="Phobius"/>
    </source>
</evidence>
<keyword evidence="1" id="KW-0472">Membrane</keyword>
<keyword evidence="3" id="KW-1185">Reference proteome</keyword>
<dbReference type="EMBL" id="WKJI01000006">
    <property type="protein sequence ID" value="MRX48663.1"/>
    <property type="molecule type" value="Genomic_DNA"/>
</dbReference>
<protein>
    <recommendedName>
        <fullName evidence="4">Glycosyltransferase</fullName>
    </recommendedName>
</protein>
<evidence type="ECO:0000313" key="2">
    <source>
        <dbReference type="EMBL" id="MRX48663.1"/>
    </source>
</evidence>
<proteinExistence type="predicted"/>